<comment type="caution">
    <text evidence="8">Lacks conserved residue(s) required for the propagation of feature annotation.</text>
</comment>
<comment type="subcellular location">
    <subcellularLocation>
        <location evidence="1 8">Membrane</location>
        <topology evidence="1 8">Multi-pass membrane protein</topology>
    </subcellularLocation>
</comment>
<evidence type="ECO:0000313" key="9">
    <source>
        <dbReference type="EMBL" id="KND02623.1"/>
    </source>
</evidence>
<organism evidence="9 10">
    <name type="scientific">Spizellomyces punctatus (strain DAOM BR117)</name>
    <dbReference type="NCBI Taxonomy" id="645134"/>
    <lineage>
        <taxon>Eukaryota</taxon>
        <taxon>Fungi</taxon>
        <taxon>Fungi incertae sedis</taxon>
        <taxon>Chytridiomycota</taxon>
        <taxon>Chytridiomycota incertae sedis</taxon>
        <taxon>Chytridiomycetes</taxon>
        <taxon>Spizellomycetales</taxon>
        <taxon>Spizellomycetaceae</taxon>
        <taxon>Spizellomyces</taxon>
    </lineage>
</organism>
<gene>
    <name evidence="9" type="ORF">SPPG_01712</name>
</gene>
<reference evidence="9 10" key="1">
    <citation type="submission" date="2009-08" db="EMBL/GenBank/DDBJ databases">
        <title>The Genome Sequence of Spizellomyces punctatus strain DAOM BR117.</title>
        <authorList>
            <consortium name="The Broad Institute Genome Sequencing Platform"/>
            <person name="Russ C."/>
            <person name="Cuomo C."/>
            <person name="Shea T."/>
            <person name="Young S.K."/>
            <person name="Zeng Q."/>
            <person name="Koehrsen M."/>
            <person name="Haas B."/>
            <person name="Borodovsky M."/>
            <person name="Guigo R."/>
            <person name="Alvarado L."/>
            <person name="Berlin A."/>
            <person name="Bochicchio J."/>
            <person name="Borenstein D."/>
            <person name="Chapman S."/>
            <person name="Chen Z."/>
            <person name="Engels R."/>
            <person name="Freedman E."/>
            <person name="Gellesch M."/>
            <person name="Goldberg J."/>
            <person name="Griggs A."/>
            <person name="Gujja S."/>
            <person name="Heiman D."/>
            <person name="Hepburn T."/>
            <person name="Howarth C."/>
            <person name="Jen D."/>
            <person name="Larson L."/>
            <person name="Lewis B."/>
            <person name="Mehta T."/>
            <person name="Park D."/>
            <person name="Pearson M."/>
            <person name="Roberts A."/>
            <person name="Saif S."/>
            <person name="Shenoy N."/>
            <person name="Sisk P."/>
            <person name="Stolte C."/>
            <person name="Sykes S."/>
            <person name="Thomson T."/>
            <person name="Walk T."/>
            <person name="White J."/>
            <person name="Yandava C."/>
            <person name="Burger G."/>
            <person name="Gray M.W."/>
            <person name="Holland P.W.H."/>
            <person name="King N."/>
            <person name="Lang F.B.F."/>
            <person name="Roger A.J."/>
            <person name="Ruiz-Trillo I."/>
            <person name="Lander E."/>
            <person name="Nusbaum C."/>
        </authorList>
    </citation>
    <scope>NUCLEOTIDE SEQUENCE [LARGE SCALE GENOMIC DNA]</scope>
    <source>
        <strain evidence="9 10">DAOM BR117</strain>
    </source>
</reference>
<evidence type="ECO:0000256" key="2">
    <source>
        <dbReference type="ARBA" id="ARBA00006939"/>
    </source>
</evidence>
<feature type="transmembrane region" description="Helical" evidence="8">
    <location>
        <begin position="290"/>
        <end position="311"/>
    </location>
</feature>
<evidence type="ECO:0000256" key="7">
    <source>
        <dbReference type="ARBA" id="ARBA00023136"/>
    </source>
</evidence>
<evidence type="ECO:0000256" key="3">
    <source>
        <dbReference type="ARBA" id="ARBA00022448"/>
    </source>
</evidence>
<dbReference type="Pfam" id="PF02535">
    <property type="entry name" value="Zip"/>
    <property type="match status" value="1"/>
</dbReference>
<dbReference type="AlphaFoldDB" id="A0A0L0HNK4"/>
<protein>
    <submittedName>
        <fullName evidence="9">ZIP zinc/iron transporter</fullName>
    </submittedName>
</protein>
<evidence type="ECO:0000256" key="6">
    <source>
        <dbReference type="ARBA" id="ARBA00023065"/>
    </source>
</evidence>
<comment type="similarity">
    <text evidence="2 8">Belongs to the ZIP transporter (TC 2.A.5) family.</text>
</comment>
<keyword evidence="7 8" id="KW-0472">Membrane</keyword>
<dbReference type="InterPro" id="IPR003689">
    <property type="entry name" value="ZIP"/>
</dbReference>
<dbReference type="GeneID" id="27685355"/>
<dbReference type="STRING" id="645134.A0A0L0HNK4"/>
<feature type="transmembrane region" description="Helical" evidence="8">
    <location>
        <begin position="30"/>
        <end position="53"/>
    </location>
</feature>
<feature type="transmembrane region" description="Helical" evidence="8">
    <location>
        <begin position="323"/>
        <end position="342"/>
    </location>
</feature>
<proteinExistence type="inferred from homology"/>
<dbReference type="VEuPathDB" id="FungiDB:SPPG_01712"/>
<evidence type="ECO:0000256" key="1">
    <source>
        <dbReference type="ARBA" id="ARBA00004141"/>
    </source>
</evidence>
<dbReference type="InParanoid" id="A0A0L0HNK4"/>
<evidence type="ECO:0000256" key="8">
    <source>
        <dbReference type="RuleBase" id="RU362088"/>
    </source>
</evidence>
<dbReference type="EMBL" id="KQ257452">
    <property type="protein sequence ID" value="KND02623.1"/>
    <property type="molecule type" value="Genomic_DNA"/>
</dbReference>
<dbReference type="PANTHER" id="PTHR11040">
    <property type="entry name" value="ZINC/IRON TRANSPORTER"/>
    <property type="match status" value="1"/>
</dbReference>
<feature type="transmembrane region" description="Helical" evidence="8">
    <location>
        <begin position="219"/>
        <end position="240"/>
    </location>
</feature>
<dbReference type="eggNOG" id="KOG1558">
    <property type="taxonomic scope" value="Eukaryota"/>
</dbReference>
<dbReference type="Proteomes" id="UP000053201">
    <property type="component" value="Unassembled WGS sequence"/>
</dbReference>
<dbReference type="NCBIfam" id="TIGR00820">
    <property type="entry name" value="zip"/>
    <property type="match status" value="1"/>
</dbReference>
<name>A0A0L0HNK4_SPIPD</name>
<dbReference type="RefSeq" id="XP_016610662.1">
    <property type="nucleotide sequence ID" value="XM_016750027.1"/>
</dbReference>
<keyword evidence="5 8" id="KW-1133">Transmembrane helix</keyword>
<dbReference type="GO" id="GO:0005385">
    <property type="term" value="F:zinc ion transmembrane transporter activity"/>
    <property type="evidence" value="ECO:0007669"/>
    <property type="project" value="InterPro"/>
</dbReference>
<dbReference type="PANTHER" id="PTHR11040:SF44">
    <property type="entry name" value="PROTEIN ZNTC-RELATED"/>
    <property type="match status" value="1"/>
</dbReference>
<feature type="transmembrane region" description="Helical" evidence="8">
    <location>
        <begin position="104"/>
        <end position="128"/>
    </location>
</feature>
<evidence type="ECO:0000256" key="5">
    <source>
        <dbReference type="ARBA" id="ARBA00022989"/>
    </source>
</evidence>
<keyword evidence="10" id="KW-1185">Reference proteome</keyword>
<keyword evidence="4 8" id="KW-0812">Transmembrane</keyword>
<dbReference type="FunCoup" id="A0A0L0HNK4">
    <property type="interactions" value="219"/>
</dbReference>
<dbReference type="OrthoDB" id="448280at2759"/>
<accession>A0A0L0HNK4</accession>
<dbReference type="GO" id="GO:0005886">
    <property type="term" value="C:plasma membrane"/>
    <property type="evidence" value="ECO:0007669"/>
    <property type="project" value="TreeGrafter"/>
</dbReference>
<evidence type="ECO:0000313" key="10">
    <source>
        <dbReference type="Proteomes" id="UP000053201"/>
    </source>
</evidence>
<feature type="transmembrane region" description="Helical" evidence="8">
    <location>
        <begin position="65"/>
        <end position="84"/>
    </location>
</feature>
<dbReference type="InterPro" id="IPR004698">
    <property type="entry name" value="Zn/Fe_permease_fun/pln"/>
</dbReference>
<feature type="transmembrane region" description="Helical" evidence="8">
    <location>
        <begin position="247"/>
        <end position="270"/>
    </location>
</feature>
<dbReference type="OMA" id="VHGGHTH"/>
<sequence>MADAATPAPSEPIVGDPCALALEGDYDMGLHVASIFIIMGLSLIGTMLPIVSGKCFKSGSNIFQAFKLFGAGVILATALVHMLTPAQKSLANPCLPKAFQDYSAWGSAMALFGILFTHLIQITASNLLRKRKASKAINSTPKKDASSKTLEDGTVVIEEQDPHDVHRLSHAHAEDAHVHSLLLDAEEKTITTYILEAGIASHSIIIGLTLGAAREEFKSLLVALCFHQFFEGLALSTIILDAPHKRLTSILMVLFYSLSTPIGIALGIAIHSSFNENAVASLISMGILDALAAGILLYDGLVNVIVPHFAGNGYKDASNGQQLAQVACLWVGAAVMAVIGRWA</sequence>
<keyword evidence="6 8" id="KW-0406">Ion transport</keyword>
<keyword evidence="3 8" id="KW-0813">Transport</keyword>
<evidence type="ECO:0000256" key="4">
    <source>
        <dbReference type="ARBA" id="ARBA00022692"/>
    </source>
</evidence>